<proteinExistence type="predicted"/>
<gene>
    <name evidence="1" type="ORF">ETQ85_05840</name>
</gene>
<comment type="caution">
    <text evidence="1">The sequence shown here is derived from an EMBL/GenBank/DDBJ whole genome shotgun (WGS) entry which is preliminary data.</text>
</comment>
<organism evidence="1 2">
    <name type="scientific">Zoogloea oleivorans</name>
    <dbReference type="NCBI Taxonomy" id="1552750"/>
    <lineage>
        <taxon>Bacteria</taxon>
        <taxon>Pseudomonadati</taxon>
        <taxon>Pseudomonadota</taxon>
        <taxon>Betaproteobacteria</taxon>
        <taxon>Rhodocyclales</taxon>
        <taxon>Zoogloeaceae</taxon>
        <taxon>Zoogloea</taxon>
    </lineage>
</organism>
<keyword evidence="2" id="KW-1185">Reference proteome</keyword>
<name>A0A6C2D4L0_9RHOO</name>
<dbReference type="Proteomes" id="UP000389128">
    <property type="component" value="Unassembled WGS sequence"/>
</dbReference>
<dbReference type="AlphaFoldDB" id="A0A6C2D4L0"/>
<dbReference type="EMBL" id="SDKK01000004">
    <property type="protein sequence ID" value="TYC60911.1"/>
    <property type="molecule type" value="Genomic_DNA"/>
</dbReference>
<dbReference type="OrthoDB" id="9178827at2"/>
<evidence type="ECO:0000313" key="2">
    <source>
        <dbReference type="Proteomes" id="UP000389128"/>
    </source>
</evidence>
<evidence type="ECO:0000313" key="1">
    <source>
        <dbReference type="EMBL" id="TYC60911.1"/>
    </source>
</evidence>
<accession>A0A6C2D4L0</accession>
<reference evidence="1 2" key="1">
    <citation type="submission" date="2019-01" db="EMBL/GenBank/DDBJ databases">
        <title>Zoogloea oleivorans genome sequencing and assembly.</title>
        <authorList>
            <person name="Tancsics A."/>
            <person name="Farkas M."/>
            <person name="Kriszt B."/>
            <person name="Maroti G."/>
            <person name="Horvath B."/>
        </authorList>
    </citation>
    <scope>NUCLEOTIDE SEQUENCE [LARGE SCALE GENOMIC DNA]</scope>
    <source>
        <strain evidence="1 2">Buc</strain>
    </source>
</reference>
<sequence>MPNTHPPTFDNPTADVSPKPILIVQQKTAIFARRIDSHIISGNFAGIEWRNLRAISDGIIETIVSANIISEEEVDAIETLHLDITSQTISPSIHLYSRVALDSDKTGAINKLCRALSARILKSSCNRSETDDLYDDAPEKITLTETEELAVKQGSTRTSATIGAKITHPVAILDEQTQQISALAGKTRKHTRAVVGTDRDIYVNAVIDELGYSKFSVRLICENGDVVDGYYGNRELFSEFANELKSQKSHHFLVKETLTDDGKNIRSVSFDGEAKP</sequence>
<protein>
    <submittedName>
        <fullName evidence="1">Uncharacterized protein</fullName>
    </submittedName>
</protein>
<dbReference type="RefSeq" id="WP_148578113.1">
    <property type="nucleotide sequence ID" value="NZ_SDKK01000004.1"/>
</dbReference>